<accession>A0ABP6TAD2</accession>
<evidence type="ECO:0000313" key="2">
    <source>
        <dbReference type="Proteomes" id="UP001501676"/>
    </source>
</evidence>
<organism evidence="1 2">
    <name type="scientific">Cryptosporangium minutisporangium</name>
    <dbReference type="NCBI Taxonomy" id="113569"/>
    <lineage>
        <taxon>Bacteria</taxon>
        <taxon>Bacillati</taxon>
        <taxon>Actinomycetota</taxon>
        <taxon>Actinomycetes</taxon>
        <taxon>Cryptosporangiales</taxon>
        <taxon>Cryptosporangiaceae</taxon>
        <taxon>Cryptosporangium</taxon>
    </lineage>
</organism>
<dbReference type="EMBL" id="BAAAYN010000062">
    <property type="protein sequence ID" value="GAA3396951.1"/>
    <property type="molecule type" value="Genomic_DNA"/>
</dbReference>
<dbReference type="RefSeq" id="WP_345733101.1">
    <property type="nucleotide sequence ID" value="NZ_BAAAYN010000062.1"/>
</dbReference>
<reference evidence="2" key="1">
    <citation type="journal article" date="2019" name="Int. J. Syst. Evol. Microbiol.">
        <title>The Global Catalogue of Microorganisms (GCM) 10K type strain sequencing project: providing services to taxonomists for standard genome sequencing and annotation.</title>
        <authorList>
            <consortium name="The Broad Institute Genomics Platform"/>
            <consortium name="The Broad Institute Genome Sequencing Center for Infectious Disease"/>
            <person name="Wu L."/>
            <person name="Ma J."/>
        </authorList>
    </citation>
    <scope>NUCLEOTIDE SEQUENCE [LARGE SCALE GENOMIC DNA]</scope>
    <source>
        <strain evidence="2">JCM 9458</strain>
    </source>
</reference>
<gene>
    <name evidence="1" type="ORF">GCM10020369_75390</name>
</gene>
<comment type="caution">
    <text evidence="1">The sequence shown here is derived from an EMBL/GenBank/DDBJ whole genome shotgun (WGS) entry which is preliminary data.</text>
</comment>
<name>A0ABP6TAD2_9ACTN</name>
<evidence type="ECO:0000313" key="1">
    <source>
        <dbReference type="EMBL" id="GAA3396951.1"/>
    </source>
</evidence>
<keyword evidence="2" id="KW-1185">Reference proteome</keyword>
<proteinExistence type="predicted"/>
<sequence>MAAPLVFPVGHLLGEIHPGPGAPAGYHAVRVGPEVVRVPDEDSRDVWALAHPDPSALGEVWTSAALVTTAERAGIRDAGSLVERLLAQGLLVEVPEEPAAMVAFARAHRLEPLLVGLGSTPEEPLDGIGVPGLLVAARVPPRVFELWQWAHLWPDLWAACQGLAEVAVELGQQEPGETDPQRVLTFALGATQLLLAHGVAYLDARRTAGPGTVAAADGRRTASSGSVG</sequence>
<protein>
    <submittedName>
        <fullName evidence="1">Uncharacterized protein</fullName>
    </submittedName>
</protein>
<dbReference type="Proteomes" id="UP001501676">
    <property type="component" value="Unassembled WGS sequence"/>
</dbReference>